<evidence type="ECO:0000256" key="2">
    <source>
        <dbReference type="ARBA" id="ARBA00012180"/>
    </source>
</evidence>
<protein>
    <recommendedName>
        <fullName evidence="2">ribonuclease H</fullName>
        <ecNumber evidence="2">3.1.26.4</ecNumber>
    </recommendedName>
</protein>
<dbReference type="SUPFAM" id="SSF56672">
    <property type="entry name" value="DNA/RNA polymerases"/>
    <property type="match status" value="1"/>
</dbReference>
<sequence>MTCPLHLHMNPIEGLLEAIVVALIADGDQTLEAAGVHRTIILHPHQGPGVGVIEGIINLSGHRKKISDATRKMWFQFRQHKCCCREDMNHGFSTRCWYVWYLARDPVFCVNLKPARELPLVLSNKIAKEVALGRMMGPFPTPPFQNLRVSLLGIVPKKEPGEFRLIHHLLHPKGFSVNDGIVPEEASVSYASFDHALIILRKAGPGAWMAKSDIASAFRLLPVHPDCYHFLGCFADVYYYYDTCLPMGCSISCKYFELFSSFLEWVVKFETGSQLVTHYLDDFLFVGPAESDLCKEVLHKFQDLMKVFGAPLSAEKTLGPLKCLSFPGIEIDSIKGVFRLPWEKIVKFREKK</sequence>
<gene>
    <name evidence="4" type="ORF">RIMI_LOCUS20159668</name>
</gene>
<dbReference type="Gene3D" id="3.10.10.10">
    <property type="entry name" value="HIV Type 1 Reverse Transcriptase, subunit A, domain 1"/>
    <property type="match status" value="1"/>
</dbReference>
<dbReference type="InterPro" id="IPR043502">
    <property type="entry name" value="DNA/RNA_pol_sf"/>
</dbReference>
<keyword evidence="5" id="KW-1185">Reference proteome</keyword>
<organism evidence="4 5">
    <name type="scientific">Ranitomeya imitator</name>
    <name type="common">mimic poison frog</name>
    <dbReference type="NCBI Taxonomy" id="111125"/>
    <lineage>
        <taxon>Eukaryota</taxon>
        <taxon>Metazoa</taxon>
        <taxon>Chordata</taxon>
        <taxon>Craniata</taxon>
        <taxon>Vertebrata</taxon>
        <taxon>Euteleostomi</taxon>
        <taxon>Amphibia</taxon>
        <taxon>Batrachia</taxon>
        <taxon>Anura</taxon>
        <taxon>Neobatrachia</taxon>
        <taxon>Hyloidea</taxon>
        <taxon>Dendrobatidae</taxon>
        <taxon>Dendrobatinae</taxon>
        <taxon>Ranitomeya</taxon>
    </lineage>
</organism>
<dbReference type="InterPro" id="IPR000477">
    <property type="entry name" value="RT_dom"/>
</dbReference>
<dbReference type="PROSITE" id="PS50878">
    <property type="entry name" value="RT_POL"/>
    <property type="match status" value="1"/>
</dbReference>
<accession>A0ABN9MIH3</accession>
<name>A0ABN9MIH3_9NEOB</name>
<evidence type="ECO:0000313" key="4">
    <source>
        <dbReference type="EMBL" id="CAJ0965330.1"/>
    </source>
</evidence>
<evidence type="ECO:0000256" key="1">
    <source>
        <dbReference type="ARBA" id="ARBA00010879"/>
    </source>
</evidence>
<dbReference type="EMBL" id="CAUEEQ010066527">
    <property type="protein sequence ID" value="CAJ0965330.1"/>
    <property type="molecule type" value="Genomic_DNA"/>
</dbReference>
<feature type="domain" description="Reverse transcriptase" evidence="3">
    <location>
        <begin position="136"/>
        <end position="331"/>
    </location>
</feature>
<dbReference type="Gene3D" id="3.30.70.270">
    <property type="match status" value="1"/>
</dbReference>
<dbReference type="PANTHER" id="PTHR33050:SF8">
    <property type="entry name" value="REVERSE TRANSCRIPTASE DOMAIN-CONTAINING PROTEIN"/>
    <property type="match status" value="1"/>
</dbReference>
<evidence type="ECO:0000259" key="3">
    <source>
        <dbReference type="PROSITE" id="PS50878"/>
    </source>
</evidence>
<evidence type="ECO:0000313" key="5">
    <source>
        <dbReference type="Proteomes" id="UP001176940"/>
    </source>
</evidence>
<dbReference type="InterPro" id="IPR043128">
    <property type="entry name" value="Rev_trsase/Diguanyl_cyclase"/>
</dbReference>
<dbReference type="PANTHER" id="PTHR33050">
    <property type="entry name" value="REVERSE TRANSCRIPTASE DOMAIN-CONTAINING PROTEIN"/>
    <property type="match status" value="1"/>
</dbReference>
<dbReference type="EC" id="3.1.26.4" evidence="2"/>
<dbReference type="InterPro" id="IPR052055">
    <property type="entry name" value="Hepadnavirus_pol/RT"/>
</dbReference>
<proteinExistence type="inferred from homology"/>
<dbReference type="Pfam" id="PF00078">
    <property type="entry name" value="RVT_1"/>
    <property type="match status" value="1"/>
</dbReference>
<reference evidence="4" key="1">
    <citation type="submission" date="2023-07" db="EMBL/GenBank/DDBJ databases">
        <authorList>
            <person name="Stuckert A."/>
        </authorList>
    </citation>
    <scope>NUCLEOTIDE SEQUENCE</scope>
</reference>
<comment type="similarity">
    <text evidence="1">Belongs to the beta type-B retroviral polymerase family. HERV class-II K(HML-2) pol subfamily.</text>
</comment>
<comment type="caution">
    <text evidence="4">The sequence shown here is derived from an EMBL/GenBank/DDBJ whole genome shotgun (WGS) entry which is preliminary data.</text>
</comment>
<dbReference type="Proteomes" id="UP001176940">
    <property type="component" value="Unassembled WGS sequence"/>
</dbReference>